<feature type="signal peptide" evidence="2">
    <location>
        <begin position="1"/>
        <end position="26"/>
    </location>
</feature>
<accession>A0ABM7HSV9</accession>
<gene>
    <name evidence="3" type="ORF">MMAGJ_29340</name>
</gene>
<feature type="chain" id="PRO_5046529712" evidence="2">
    <location>
        <begin position="27"/>
        <end position="449"/>
    </location>
</feature>
<sequence length="449" mass="46848">MTTHPFRASIASLTAALLLTSCGSLALIPEPDIAAGDTASTSSAPSDTASSSTLPEVEGTDGGDLDRVAAQTIADMQELVDLPSTLRLVSWDSTQPQGNSWCRGEIKDALSNAVVCRVDPLLIGWDRTFLRKLHDANGDLGIALVIAHEMGHVADVTSDAGEGDSVIVREQRADCVAGAYIRSQRDAGEIPEDAVGNAFLAMLSFADVPLKPGQNPADAHGTGGERLSAMLQGFNGDVDACLAITQPEVDDRRLRLPLTAAEGEGDMTWNPRVIDGAYSTAVAFTGAVEPPRFVFSPCLPGDRPATICPDGSVYVTPESLTSYTDTIRRAATTRVGDGTGLGVLVNTVATRWLASQDILTTGEQAALRAACVVGITLARMTVDVIGAPILLSAGDVDEALTEVLVRGLTTSDRDGLVPASVPDRVQAFLAGVYTVTGPGACVSMYPESR</sequence>
<dbReference type="RefSeq" id="WP_036431400.1">
    <property type="nucleotide sequence ID" value="NZ_AP022567.1"/>
</dbReference>
<evidence type="ECO:0000256" key="1">
    <source>
        <dbReference type="SAM" id="MobiDB-lite"/>
    </source>
</evidence>
<organism evidence="3 4">
    <name type="scientific">Mycolicibacterium mageritense</name>
    <name type="common">Mycobacterium mageritense</name>
    <dbReference type="NCBI Taxonomy" id="53462"/>
    <lineage>
        <taxon>Bacteria</taxon>
        <taxon>Bacillati</taxon>
        <taxon>Actinomycetota</taxon>
        <taxon>Actinomycetes</taxon>
        <taxon>Mycobacteriales</taxon>
        <taxon>Mycobacteriaceae</taxon>
        <taxon>Mycolicibacterium</taxon>
    </lineage>
</organism>
<name>A0ABM7HSV9_MYCME</name>
<proteinExistence type="predicted"/>
<keyword evidence="4" id="KW-1185">Reference proteome</keyword>
<dbReference type="PROSITE" id="PS51257">
    <property type="entry name" value="PROKAR_LIPOPROTEIN"/>
    <property type="match status" value="1"/>
</dbReference>
<evidence type="ECO:0000313" key="3">
    <source>
        <dbReference type="EMBL" id="BBX33652.1"/>
    </source>
</evidence>
<keyword evidence="2" id="KW-0732">Signal</keyword>
<evidence type="ECO:0000256" key="2">
    <source>
        <dbReference type="SAM" id="SignalP"/>
    </source>
</evidence>
<feature type="compositionally biased region" description="Low complexity" evidence="1">
    <location>
        <begin position="36"/>
        <end position="53"/>
    </location>
</feature>
<dbReference type="Proteomes" id="UP000465622">
    <property type="component" value="Chromosome"/>
</dbReference>
<dbReference type="EMBL" id="AP022567">
    <property type="protein sequence ID" value="BBX33652.1"/>
    <property type="molecule type" value="Genomic_DNA"/>
</dbReference>
<evidence type="ECO:0000313" key="4">
    <source>
        <dbReference type="Proteomes" id="UP000465622"/>
    </source>
</evidence>
<reference evidence="3 4" key="1">
    <citation type="journal article" date="2019" name="Emerg. Microbes Infect.">
        <title>Comprehensive subspecies identification of 175 nontuberculous mycobacteria species based on 7547 genomic profiles.</title>
        <authorList>
            <person name="Matsumoto Y."/>
            <person name="Kinjo T."/>
            <person name="Motooka D."/>
            <person name="Nabeya D."/>
            <person name="Jung N."/>
            <person name="Uechi K."/>
            <person name="Horii T."/>
            <person name="Iida T."/>
            <person name="Fujita J."/>
            <person name="Nakamura S."/>
        </authorList>
    </citation>
    <scope>NUCLEOTIDE SEQUENCE [LARGE SCALE GENOMIC DNA]</scope>
    <source>
        <strain evidence="3 4">JCM 12375</strain>
    </source>
</reference>
<protein>
    <submittedName>
        <fullName evidence="3">Peptidase</fullName>
    </submittedName>
</protein>
<feature type="region of interest" description="Disordered" evidence="1">
    <location>
        <begin position="36"/>
        <end position="63"/>
    </location>
</feature>